<dbReference type="PANTHER" id="PTHR32166:SF74">
    <property type="entry name" value="OS05G0256350 PROTEIN"/>
    <property type="match status" value="1"/>
</dbReference>
<dbReference type="Proteomes" id="UP001281410">
    <property type="component" value="Unassembled WGS sequence"/>
</dbReference>
<evidence type="ECO:0000256" key="1">
    <source>
        <dbReference type="SAM" id="MobiDB-lite"/>
    </source>
</evidence>
<feature type="domain" description="DUF659" evidence="2">
    <location>
        <begin position="79"/>
        <end position="168"/>
    </location>
</feature>
<proteinExistence type="predicted"/>
<dbReference type="PANTHER" id="PTHR32166">
    <property type="entry name" value="OSJNBA0013A04.12 PROTEIN"/>
    <property type="match status" value="1"/>
</dbReference>
<dbReference type="InterPro" id="IPR007021">
    <property type="entry name" value="DUF659"/>
</dbReference>
<name>A0AAE0B2J5_9ROSI</name>
<sequence>MDKFANPINPNSSASRNSRNTMKQQSVNDTILKERTHVTQRYVAKWVYQVSIPFNVIDNDCFLQMVEAIGRFGPSFKPPSQWQLREPLLNGEFETTKDALKKQEQSWKVDGCSIMTDTWKDRKMRNIMNLCVNCKEGTTFLSPKDSSAEAHTCGNIFKYVLSAIEEVGMLFKW</sequence>
<dbReference type="Pfam" id="PF04937">
    <property type="entry name" value="DUF659"/>
    <property type="match status" value="1"/>
</dbReference>
<comment type="caution">
    <text evidence="3">The sequence shown here is derived from an EMBL/GenBank/DDBJ whole genome shotgun (WGS) entry which is preliminary data.</text>
</comment>
<keyword evidence="4" id="KW-1185">Reference proteome</keyword>
<accession>A0AAE0B2J5</accession>
<organism evidence="3 4">
    <name type="scientific">Dipteronia sinensis</name>
    <dbReference type="NCBI Taxonomy" id="43782"/>
    <lineage>
        <taxon>Eukaryota</taxon>
        <taxon>Viridiplantae</taxon>
        <taxon>Streptophyta</taxon>
        <taxon>Embryophyta</taxon>
        <taxon>Tracheophyta</taxon>
        <taxon>Spermatophyta</taxon>
        <taxon>Magnoliopsida</taxon>
        <taxon>eudicotyledons</taxon>
        <taxon>Gunneridae</taxon>
        <taxon>Pentapetalae</taxon>
        <taxon>rosids</taxon>
        <taxon>malvids</taxon>
        <taxon>Sapindales</taxon>
        <taxon>Sapindaceae</taxon>
        <taxon>Hippocastanoideae</taxon>
        <taxon>Acereae</taxon>
        <taxon>Dipteronia</taxon>
    </lineage>
</organism>
<reference evidence="3" key="1">
    <citation type="journal article" date="2023" name="Plant J.">
        <title>Genome sequences and population genomics provide insights into the demographic history, inbreeding, and mutation load of two 'living fossil' tree species of Dipteronia.</title>
        <authorList>
            <person name="Feng Y."/>
            <person name="Comes H.P."/>
            <person name="Chen J."/>
            <person name="Zhu S."/>
            <person name="Lu R."/>
            <person name="Zhang X."/>
            <person name="Li P."/>
            <person name="Qiu J."/>
            <person name="Olsen K.M."/>
            <person name="Qiu Y."/>
        </authorList>
    </citation>
    <scope>NUCLEOTIDE SEQUENCE</scope>
    <source>
        <strain evidence="3">NBL</strain>
    </source>
</reference>
<feature type="region of interest" description="Disordered" evidence="1">
    <location>
        <begin position="1"/>
        <end position="25"/>
    </location>
</feature>
<evidence type="ECO:0000259" key="2">
    <source>
        <dbReference type="Pfam" id="PF04937"/>
    </source>
</evidence>
<dbReference type="EMBL" id="JANJYJ010000001">
    <property type="protein sequence ID" value="KAK3228896.1"/>
    <property type="molecule type" value="Genomic_DNA"/>
</dbReference>
<feature type="compositionally biased region" description="Low complexity" evidence="1">
    <location>
        <begin position="1"/>
        <end position="20"/>
    </location>
</feature>
<protein>
    <recommendedName>
        <fullName evidence="2">DUF659 domain-containing protein</fullName>
    </recommendedName>
</protein>
<dbReference type="AlphaFoldDB" id="A0AAE0B2J5"/>
<evidence type="ECO:0000313" key="4">
    <source>
        <dbReference type="Proteomes" id="UP001281410"/>
    </source>
</evidence>
<gene>
    <name evidence="3" type="ORF">Dsin_000777</name>
</gene>
<evidence type="ECO:0000313" key="3">
    <source>
        <dbReference type="EMBL" id="KAK3228896.1"/>
    </source>
</evidence>